<organism evidence="1 2">
    <name type="scientific">Lecanicillium saksenae</name>
    <dbReference type="NCBI Taxonomy" id="468837"/>
    <lineage>
        <taxon>Eukaryota</taxon>
        <taxon>Fungi</taxon>
        <taxon>Dikarya</taxon>
        <taxon>Ascomycota</taxon>
        <taxon>Pezizomycotina</taxon>
        <taxon>Sordariomycetes</taxon>
        <taxon>Hypocreomycetidae</taxon>
        <taxon>Hypocreales</taxon>
        <taxon>Cordycipitaceae</taxon>
        <taxon>Lecanicillium</taxon>
    </lineage>
</organism>
<keyword evidence="2" id="KW-1185">Reference proteome</keyword>
<dbReference type="Proteomes" id="UP001148737">
    <property type="component" value="Unassembled WGS sequence"/>
</dbReference>
<gene>
    <name evidence="1" type="ORF">NLG97_g1147</name>
</gene>
<dbReference type="EMBL" id="JANAKD010000052">
    <property type="protein sequence ID" value="KAJ3498402.1"/>
    <property type="molecule type" value="Genomic_DNA"/>
</dbReference>
<protein>
    <submittedName>
        <fullName evidence="1">Uncharacterized protein</fullName>
    </submittedName>
</protein>
<comment type="caution">
    <text evidence="1">The sequence shown here is derived from an EMBL/GenBank/DDBJ whole genome shotgun (WGS) entry which is preliminary data.</text>
</comment>
<name>A0ACC1R7U8_9HYPO</name>
<sequence>MSFVTPQVPQFALDNIAWLNQERRRRENEEAEVELRSKELTIRRCQVDLGIVNSKILKDIAEQVFRAEVQDRQQTAALNIYQREVERLRGGDGLPTSPPRILTSPQIRDIEDEVEVAQQTLNTQRDIRNARLRSYLNVCRTESTRDEGKATLEKLATGLAEAFAKDPNYDPRGRPVHCRFDFTRIGQAEDYLTLHNRDYERGPASELAPNFRNIKIKGKTLAIRALKNTHANEYAVLMENPEWSKPEPGLVVPGVAPRRQRVVQRIRELAGDAGHGQGYALAVQGHGDGGQFYGIASYNRIVTTTPNDFFETVHMSPDKHRMVDFNFQLSCASLSMQNAIEVGILIIEHARRYFGASLFLTQCSPLNSRYIDIMGALGLGRYQTIEAASYDRKLTAMVWKFDLCAWKAAEVELRFRGEWFINDDTMQEDPDRLKRPIKSEPREDFPNLAKVKTRATALEDPAAFENRSPPRQPVVRLFPHPVEGVQATEHTAWSSSESQTNQSNSTGTIESGDSGTSSGLGHSESAQSQLTFDTFRTHSLPDSTSRSSDATSQSGTGVFGLQGANFASSSAQSGSQDWEISEVVTALREEASRAMPPPMLPIRPPVNEQDMTESDLLSMAHYSDATSESLGIDSQSSVPDDPKGKRPAYAYSLSHPGPSMEQSQVRGQQVEHLAPEAWSLNNTGLEATPAPTALYDRKGKRPASVSWEAQVNKRPPSSRPQINDEDIYHAPPSGTGPANHQDQPKLPQARKHHEDSAASVQKLSGCTAPNYGQSDTDHYDRSNLAIGPTLGHSETVSPNLQSSMALQEPHNVTSANESILSPSPVSNSSRIDASRHYQHSHR</sequence>
<evidence type="ECO:0000313" key="1">
    <source>
        <dbReference type="EMBL" id="KAJ3498402.1"/>
    </source>
</evidence>
<reference evidence="1" key="1">
    <citation type="submission" date="2022-07" db="EMBL/GenBank/DDBJ databases">
        <title>Genome Sequence of Lecanicillium saksenae.</title>
        <authorList>
            <person name="Buettner E."/>
        </authorList>
    </citation>
    <scope>NUCLEOTIDE SEQUENCE</scope>
    <source>
        <strain evidence="1">VT-O1</strain>
    </source>
</reference>
<accession>A0ACC1R7U8</accession>
<proteinExistence type="predicted"/>
<evidence type="ECO:0000313" key="2">
    <source>
        <dbReference type="Proteomes" id="UP001148737"/>
    </source>
</evidence>